<organism evidence="7 8">
    <name type="scientific">Salmonirosea aquatica</name>
    <dbReference type="NCBI Taxonomy" id="2654236"/>
    <lineage>
        <taxon>Bacteria</taxon>
        <taxon>Pseudomonadati</taxon>
        <taxon>Bacteroidota</taxon>
        <taxon>Cytophagia</taxon>
        <taxon>Cytophagales</taxon>
        <taxon>Spirosomataceae</taxon>
        <taxon>Salmonirosea</taxon>
    </lineage>
</organism>
<dbReference type="Gene3D" id="3.40.50.150">
    <property type="entry name" value="Vaccinia Virus protein VP39"/>
    <property type="match status" value="1"/>
</dbReference>
<evidence type="ECO:0000256" key="4">
    <source>
        <dbReference type="ARBA" id="ARBA00022679"/>
    </source>
</evidence>
<keyword evidence="4" id="KW-0808">Transferase</keyword>
<dbReference type="PRINTS" id="PR00505">
    <property type="entry name" value="D12N6MTFRASE"/>
</dbReference>
<keyword evidence="5" id="KW-0949">S-adenosyl-L-methionine</keyword>
<evidence type="ECO:0000256" key="3">
    <source>
        <dbReference type="ARBA" id="ARBA00022603"/>
    </source>
</evidence>
<dbReference type="GO" id="GO:0009007">
    <property type="term" value="F:site-specific DNA-methyltransferase (adenine-specific) activity"/>
    <property type="evidence" value="ECO:0007669"/>
    <property type="project" value="UniProtKB-EC"/>
</dbReference>
<dbReference type="PIRSF" id="PIRSF000398">
    <property type="entry name" value="M_m6A_EcoRV"/>
    <property type="match status" value="1"/>
</dbReference>
<dbReference type="EC" id="2.1.1.72" evidence="2"/>
<evidence type="ECO:0000256" key="2">
    <source>
        <dbReference type="ARBA" id="ARBA00011900"/>
    </source>
</evidence>
<dbReference type="Proteomes" id="UP000479293">
    <property type="component" value="Unassembled WGS sequence"/>
</dbReference>
<dbReference type="InterPro" id="IPR012263">
    <property type="entry name" value="M_m6A_EcoRV"/>
</dbReference>
<evidence type="ECO:0000313" key="7">
    <source>
        <dbReference type="EMBL" id="MPR36514.1"/>
    </source>
</evidence>
<dbReference type="PANTHER" id="PTHR30481">
    <property type="entry name" value="DNA ADENINE METHYLASE"/>
    <property type="match status" value="1"/>
</dbReference>
<dbReference type="GO" id="GO:0009307">
    <property type="term" value="P:DNA restriction-modification system"/>
    <property type="evidence" value="ECO:0007669"/>
    <property type="project" value="InterPro"/>
</dbReference>
<sequence length="296" mass="33835">MKNLLSPLRYPGGKSALGKFLADVILANDLQGGTYYELYCGGAGAALYLLDNRIVNQIVINDADYRIYAFWHSILNKTDQFIQQIENCALTIPEWKHYKDIYDNATPTSNIFEIGFATFYLNRTSRSGILHKSGPIGGYQQVGNYLIDARFYKNTLINRIAAIAELESAIQIHNETAESFIQDFSQLTDYNSAFFYLDPPYFNKGKMLYLNNYSTDGHLLLANLIQLHPDINWLISYDNADEIRDIYQPFRMASFNLRYSLQSKRIGSELMIFSDTLIIPPIAKDQLVPNNFVLLN</sequence>
<comment type="catalytic activity">
    <reaction evidence="6">
        <text>a 2'-deoxyadenosine in DNA + S-adenosyl-L-methionine = an N(6)-methyl-2'-deoxyadenosine in DNA + S-adenosyl-L-homocysteine + H(+)</text>
        <dbReference type="Rhea" id="RHEA:15197"/>
        <dbReference type="Rhea" id="RHEA-COMP:12418"/>
        <dbReference type="Rhea" id="RHEA-COMP:12419"/>
        <dbReference type="ChEBI" id="CHEBI:15378"/>
        <dbReference type="ChEBI" id="CHEBI:57856"/>
        <dbReference type="ChEBI" id="CHEBI:59789"/>
        <dbReference type="ChEBI" id="CHEBI:90615"/>
        <dbReference type="ChEBI" id="CHEBI:90616"/>
        <dbReference type="EC" id="2.1.1.72"/>
    </reaction>
</comment>
<dbReference type="SUPFAM" id="SSF53335">
    <property type="entry name" value="S-adenosyl-L-methionine-dependent methyltransferases"/>
    <property type="match status" value="1"/>
</dbReference>
<accession>A0A7C9BKR5</accession>
<dbReference type="PANTHER" id="PTHR30481:SF2">
    <property type="entry name" value="SITE-SPECIFIC DNA-METHYLTRANSFERASE (ADENINE-SPECIFIC)"/>
    <property type="match status" value="1"/>
</dbReference>
<evidence type="ECO:0000256" key="6">
    <source>
        <dbReference type="ARBA" id="ARBA00047942"/>
    </source>
</evidence>
<dbReference type="Gene3D" id="1.10.1020.10">
    <property type="entry name" value="Adenine-specific Methyltransferase, Domain 2"/>
    <property type="match status" value="1"/>
</dbReference>
<proteinExistence type="inferred from homology"/>
<dbReference type="InterPro" id="IPR029063">
    <property type="entry name" value="SAM-dependent_MTases_sf"/>
</dbReference>
<dbReference type="InterPro" id="IPR023095">
    <property type="entry name" value="Ade_MeTrfase_dom_2"/>
</dbReference>
<keyword evidence="3 7" id="KW-0489">Methyltransferase</keyword>
<dbReference type="GO" id="GO:0043565">
    <property type="term" value="F:sequence-specific DNA binding"/>
    <property type="evidence" value="ECO:0007669"/>
    <property type="project" value="TreeGrafter"/>
</dbReference>
<dbReference type="GO" id="GO:0006298">
    <property type="term" value="P:mismatch repair"/>
    <property type="evidence" value="ECO:0007669"/>
    <property type="project" value="TreeGrafter"/>
</dbReference>
<gene>
    <name evidence="7" type="ORF">GBK04_25040</name>
</gene>
<dbReference type="InterPro" id="IPR012327">
    <property type="entry name" value="MeTrfase_D12"/>
</dbReference>
<dbReference type="GO" id="GO:1904047">
    <property type="term" value="F:S-adenosyl-L-methionine binding"/>
    <property type="evidence" value="ECO:0007669"/>
    <property type="project" value="TreeGrafter"/>
</dbReference>
<comment type="caution">
    <text evidence="7">The sequence shown here is derived from an EMBL/GenBank/DDBJ whole genome shotgun (WGS) entry which is preliminary data.</text>
</comment>
<evidence type="ECO:0000256" key="5">
    <source>
        <dbReference type="ARBA" id="ARBA00022691"/>
    </source>
</evidence>
<name>A0A7C9BKR5_9BACT</name>
<dbReference type="EMBL" id="WHLY01000002">
    <property type="protein sequence ID" value="MPR36514.1"/>
    <property type="molecule type" value="Genomic_DNA"/>
</dbReference>
<reference evidence="7 8" key="1">
    <citation type="submission" date="2019-10" db="EMBL/GenBank/DDBJ databases">
        <title>Draft Genome Sequence of Cytophagaceae sp. SJW1-29.</title>
        <authorList>
            <person name="Choi A."/>
        </authorList>
    </citation>
    <scope>NUCLEOTIDE SEQUENCE [LARGE SCALE GENOMIC DNA]</scope>
    <source>
        <strain evidence="7 8">SJW1-29</strain>
    </source>
</reference>
<dbReference type="GO" id="GO:0032259">
    <property type="term" value="P:methylation"/>
    <property type="evidence" value="ECO:0007669"/>
    <property type="project" value="UniProtKB-KW"/>
</dbReference>
<protein>
    <recommendedName>
        <fullName evidence="2">site-specific DNA-methyltransferase (adenine-specific)</fullName>
        <ecNumber evidence="2">2.1.1.72</ecNumber>
    </recommendedName>
</protein>
<dbReference type="AlphaFoldDB" id="A0A7C9BKR5"/>
<dbReference type="Pfam" id="PF02086">
    <property type="entry name" value="MethyltransfD12"/>
    <property type="match status" value="1"/>
</dbReference>
<evidence type="ECO:0000313" key="8">
    <source>
        <dbReference type="Proteomes" id="UP000479293"/>
    </source>
</evidence>
<dbReference type="RefSeq" id="WP_152764483.1">
    <property type="nucleotide sequence ID" value="NZ_WHLY01000002.1"/>
</dbReference>
<evidence type="ECO:0000256" key="1">
    <source>
        <dbReference type="ARBA" id="ARBA00006594"/>
    </source>
</evidence>
<comment type="similarity">
    <text evidence="1">Belongs to the N(4)/N(6)-methyltransferase family.</text>
</comment>
<keyword evidence="8" id="KW-1185">Reference proteome</keyword>